<dbReference type="PANTHER" id="PTHR47811:SF1">
    <property type="entry name" value="TRNA PSEUDOURIDINE SYNTHASE D"/>
    <property type="match status" value="1"/>
</dbReference>
<feature type="domain" description="TRUD" evidence="5">
    <location>
        <begin position="157"/>
        <end position="303"/>
    </location>
</feature>
<keyword evidence="3 4" id="KW-0413">Isomerase</keyword>
<dbReference type="GO" id="GO:0003723">
    <property type="term" value="F:RNA binding"/>
    <property type="evidence" value="ECO:0007669"/>
    <property type="project" value="InterPro"/>
</dbReference>
<evidence type="ECO:0000259" key="5">
    <source>
        <dbReference type="PROSITE" id="PS50984"/>
    </source>
</evidence>
<name>A0A3G7TKL6_9PSED</name>
<comment type="catalytic activity">
    <reaction evidence="4">
        <text>uridine(13) in tRNA = pseudouridine(13) in tRNA</text>
        <dbReference type="Rhea" id="RHEA:42540"/>
        <dbReference type="Rhea" id="RHEA-COMP:10105"/>
        <dbReference type="Rhea" id="RHEA-COMP:10106"/>
        <dbReference type="ChEBI" id="CHEBI:65314"/>
        <dbReference type="ChEBI" id="CHEBI:65315"/>
        <dbReference type="EC" id="5.4.99.27"/>
    </reaction>
</comment>
<accession>A0A3G7TKL6</accession>
<comment type="function">
    <text evidence="4">Responsible for synthesis of pseudouridine from uracil-13 in transfer RNAs.</text>
</comment>
<protein>
    <recommendedName>
        <fullName evidence="4">tRNA pseudouridine synthase D</fullName>
        <ecNumber evidence="4">5.4.99.27</ecNumber>
    </recommendedName>
    <alternativeName>
        <fullName evidence="4">tRNA pseudouridine(13) synthase</fullName>
    </alternativeName>
    <alternativeName>
        <fullName evidence="4">tRNA pseudouridylate synthase D</fullName>
    </alternativeName>
    <alternativeName>
        <fullName evidence="4">tRNA-uridine isomerase D</fullName>
    </alternativeName>
</protein>
<evidence type="ECO:0000313" key="6">
    <source>
        <dbReference type="EMBL" id="AZE46922.1"/>
    </source>
</evidence>
<evidence type="ECO:0000256" key="3">
    <source>
        <dbReference type="ARBA" id="ARBA00023235"/>
    </source>
</evidence>
<dbReference type="Pfam" id="PF01142">
    <property type="entry name" value="TruD"/>
    <property type="match status" value="2"/>
</dbReference>
<dbReference type="Proteomes" id="UP000268048">
    <property type="component" value="Chromosome"/>
</dbReference>
<dbReference type="GO" id="GO:0005829">
    <property type="term" value="C:cytosol"/>
    <property type="evidence" value="ECO:0007669"/>
    <property type="project" value="TreeGrafter"/>
</dbReference>
<evidence type="ECO:0000256" key="2">
    <source>
        <dbReference type="ARBA" id="ARBA00022694"/>
    </source>
</evidence>
<comment type="similarity">
    <text evidence="1 4">Belongs to the pseudouridine synthase TruD family.</text>
</comment>
<evidence type="ECO:0000256" key="1">
    <source>
        <dbReference type="ARBA" id="ARBA00007953"/>
    </source>
</evidence>
<dbReference type="PANTHER" id="PTHR47811">
    <property type="entry name" value="TRNA PSEUDOURIDINE SYNTHASE D"/>
    <property type="match status" value="1"/>
</dbReference>
<dbReference type="InterPro" id="IPR043165">
    <property type="entry name" value="TruD_insert_sf"/>
</dbReference>
<dbReference type="GO" id="GO:0031119">
    <property type="term" value="P:tRNA pseudouridine synthesis"/>
    <property type="evidence" value="ECO:0007669"/>
    <property type="project" value="UniProtKB-UniRule"/>
</dbReference>
<proteinExistence type="inferred from homology"/>
<dbReference type="GO" id="GO:0160150">
    <property type="term" value="F:tRNA pseudouridine(13) synthase activity"/>
    <property type="evidence" value="ECO:0007669"/>
    <property type="project" value="UniProtKB-EC"/>
</dbReference>
<gene>
    <name evidence="4" type="primary">truD</name>
    <name evidence="6" type="ORF">C4K04_1230</name>
</gene>
<feature type="active site" description="Nucleophile" evidence="4">
    <location>
        <position position="81"/>
    </location>
</feature>
<dbReference type="PROSITE" id="PS01268">
    <property type="entry name" value="UPF0024"/>
    <property type="match status" value="1"/>
</dbReference>
<dbReference type="CDD" id="cd02575">
    <property type="entry name" value="PseudoU_synth_EcTruD"/>
    <property type="match status" value="1"/>
</dbReference>
<dbReference type="HAMAP" id="MF_01082">
    <property type="entry name" value="TruD"/>
    <property type="match status" value="1"/>
</dbReference>
<dbReference type="EC" id="5.4.99.27" evidence="4"/>
<dbReference type="NCBIfam" id="NF002153">
    <property type="entry name" value="PRK00984.1-2"/>
    <property type="match status" value="1"/>
</dbReference>
<dbReference type="InterPro" id="IPR020119">
    <property type="entry name" value="PsdUridine_synth_TruD_CS"/>
</dbReference>
<dbReference type="InterPro" id="IPR001656">
    <property type="entry name" value="PsdUridine_synth_TruD"/>
</dbReference>
<dbReference type="InterPro" id="IPR050170">
    <property type="entry name" value="TruD_pseudoU_synthase"/>
</dbReference>
<dbReference type="RefSeq" id="WP_124319347.1">
    <property type="nucleotide sequence ID" value="NZ_CP027753.1"/>
</dbReference>
<dbReference type="Gene3D" id="3.30.2340.10">
    <property type="entry name" value="TruD, insertion domain"/>
    <property type="match status" value="1"/>
</dbReference>
<dbReference type="InterPro" id="IPR020103">
    <property type="entry name" value="PsdUridine_synth_cat_dom_sf"/>
</dbReference>
<dbReference type="InterPro" id="IPR011760">
    <property type="entry name" value="PsdUridine_synth_TruD_insert"/>
</dbReference>
<dbReference type="SUPFAM" id="SSF55120">
    <property type="entry name" value="Pseudouridine synthase"/>
    <property type="match status" value="1"/>
</dbReference>
<evidence type="ECO:0000313" key="7">
    <source>
        <dbReference type="Proteomes" id="UP000268048"/>
    </source>
</evidence>
<dbReference type="EMBL" id="CP027753">
    <property type="protein sequence ID" value="AZE46922.1"/>
    <property type="molecule type" value="Genomic_DNA"/>
</dbReference>
<reference evidence="6 7" key="1">
    <citation type="submission" date="2018-03" db="EMBL/GenBank/DDBJ databases">
        <title>Diversity of phytobeneficial traits revealed by whole-genome analysis of worldwide-isolated phenazine-producing Pseudomonas spp.</title>
        <authorList>
            <person name="Biessy A."/>
            <person name="Novinscak A."/>
            <person name="Blom J."/>
            <person name="Leger G."/>
            <person name="Thomashow L.S."/>
            <person name="Cazorla F.M."/>
            <person name="Josic D."/>
            <person name="Filion M."/>
        </authorList>
    </citation>
    <scope>NUCLEOTIDE SEQUENCE [LARGE SCALE GENOMIC DNA]</scope>
    <source>
        <strain evidence="6 7">B25</strain>
    </source>
</reference>
<keyword evidence="2 4" id="KW-0819">tRNA processing</keyword>
<sequence>MNELQLLGPRAYGEALGSAVLKATAEDFQVDEVLDIPLTGEGEHLWLWVEKRGLNTEEAARRIAKAAGVPLRTVSYAGLKDRQALTRQWFSIQLPGKADPDLSAAENDTLKILKLTRHKRKLQRGAHAANGFTLRLTELKADKAGIEERLQSIAKHGIPNYFGAQRFGHNGGNLVDARDWAARKALPEQRNVRSRLLSTARSYLFNRVLAARVADGSWQRAQVGDLLAFTDSRSFFPAGEAECSDPRLAILDLHPTGPQWGEGESPAAGAPHLLEQQVAGDEADLRDWLIKAGMSHERRILRLPIGGLTWHYPEPDILQLEFVLPAGCFATVLVRELVDLVPVGQTDSPCVF</sequence>
<organism evidence="6 7">
    <name type="scientific">Pseudomonas chlororaphis</name>
    <dbReference type="NCBI Taxonomy" id="587753"/>
    <lineage>
        <taxon>Bacteria</taxon>
        <taxon>Pseudomonadati</taxon>
        <taxon>Pseudomonadota</taxon>
        <taxon>Gammaproteobacteria</taxon>
        <taxon>Pseudomonadales</taxon>
        <taxon>Pseudomonadaceae</taxon>
        <taxon>Pseudomonas</taxon>
    </lineage>
</organism>
<dbReference type="Gene3D" id="3.30.2350.20">
    <property type="entry name" value="TruD, catalytic domain"/>
    <property type="match status" value="1"/>
</dbReference>
<dbReference type="PROSITE" id="PS50984">
    <property type="entry name" value="TRUD"/>
    <property type="match status" value="1"/>
</dbReference>
<dbReference type="AlphaFoldDB" id="A0A3G7TKL6"/>
<dbReference type="InterPro" id="IPR042214">
    <property type="entry name" value="TruD_catalytic"/>
</dbReference>
<evidence type="ECO:0000256" key="4">
    <source>
        <dbReference type="HAMAP-Rule" id="MF_01082"/>
    </source>
</evidence>